<comment type="caution">
    <text evidence="1">The sequence shown here is derived from an EMBL/GenBank/DDBJ whole genome shotgun (WGS) entry which is preliminary data.</text>
</comment>
<organism evidence="1 2">
    <name type="scientific">Dentiscutata heterogama</name>
    <dbReference type="NCBI Taxonomy" id="1316150"/>
    <lineage>
        <taxon>Eukaryota</taxon>
        <taxon>Fungi</taxon>
        <taxon>Fungi incertae sedis</taxon>
        <taxon>Mucoromycota</taxon>
        <taxon>Glomeromycotina</taxon>
        <taxon>Glomeromycetes</taxon>
        <taxon>Diversisporales</taxon>
        <taxon>Gigasporaceae</taxon>
        <taxon>Dentiscutata</taxon>
    </lineage>
</organism>
<protein>
    <submittedName>
        <fullName evidence="1">6083_t:CDS:1</fullName>
    </submittedName>
</protein>
<evidence type="ECO:0000313" key="2">
    <source>
        <dbReference type="Proteomes" id="UP000789702"/>
    </source>
</evidence>
<proteinExistence type="predicted"/>
<keyword evidence="2" id="KW-1185">Reference proteome</keyword>
<reference evidence="1" key="1">
    <citation type="submission" date="2021-06" db="EMBL/GenBank/DDBJ databases">
        <authorList>
            <person name="Kallberg Y."/>
            <person name="Tangrot J."/>
            <person name="Rosling A."/>
        </authorList>
    </citation>
    <scope>NUCLEOTIDE SEQUENCE</scope>
    <source>
        <strain evidence="1">IL203A</strain>
    </source>
</reference>
<sequence>MTEVTIKVGAYLNNKGLSNTTSVSIADEGLFEGEIATIIEISAFNIIGDHALSYV</sequence>
<evidence type="ECO:0000313" key="1">
    <source>
        <dbReference type="EMBL" id="CAG8725859.1"/>
    </source>
</evidence>
<gene>
    <name evidence="1" type="ORF">DHETER_LOCUS13126</name>
</gene>
<feature type="non-terminal residue" evidence="1">
    <location>
        <position position="55"/>
    </location>
</feature>
<name>A0ACA9PVW1_9GLOM</name>
<dbReference type="EMBL" id="CAJVPU010034647">
    <property type="protein sequence ID" value="CAG8725859.1"/>
    <property type="molecule type" value="Genomic_DNA"/>
</dbReference>
<dbReference type="Proteomes" id="UP000789702">
    <property type="component" value="Unassembled WGS sequence"/>
</dbReference>
<accession>A0ACA9PVW1</accession>